<dbReference type="SMART" id="SM00028">
    <property type="entry name" value="TPR"/>
    <property type="match status" value="6"/>
</dbReference>
<sequence length="515" mass="57633">MSSLQDVDPELKAQADNHKNEGNNLYKSRDFAGAIAAYEKAFSLNPDPVYLNNLAAAYFEQGEFDECVKTCERAVEEGREKRVDYKVIAKSFARMGSAYLKKGEYNLAIKNLERSLTEHRTPDTLAKLKEAEKTKAEEERKAYLNPELSDKAREEGNVCFKNGDFAGAVKHYTESIKRNPADPRAYTNRAASYSKLLALPEALKDTDSAIEADPDYTKAYIRKSLTLFAMKDYKKAIDTLRKAEEHDPEKKHSKEIAANLQKCVMAEYGERANETDEQRLEKAMRDPEIQQIMSDVLNPSQPHYSDSMMPTPVSAFSPFTPFTPASSAHSPGGYFDRPTAGTLGISSPLGRRPDMRNSGVGSSSFLRMSRVAGTSDSLRPPTENGWKVAYRMRDEAWSAWEQQLGNLSLRTTDNINLSRDTLRVSNTLNSIHHNVEESQAIKPRAALTDPMKKSSNPRFPSELALPQIAPGSGRSISSNGLVPRPPKLGIKRRSFDPSFFPNNAHFHEIENVRVQ</sequence>
<feature type="repeat" description="TPR" evidence="3">
    <location>
        <begin position="217"/>
        <end position="250"/>
    </location>
</feature>
<feature type="repeat" description="TPR" evidence="3">
    <location>
        <begin position="89"/>
        <end position="122"/>
    </location>
</feature>
<dbReference type="SUPFAM" id="SSF48452">
    <property type="entry name" value="TPR-like"/>
    <property type="match status" value="2"/>
</dbReference>
<evidence type="ECO:0000313" key="5">
    <source>
        <dbReference type="EMBL" id="KAA1111475.1"/>
    </source>
</evidence>
<dbReference type="OrthoDB" id="2423701at2759"/>
<dbReference type="EMBL" id="VSWC01000016">
    <property type="protein sequence ID" value="KAA1111475.1"/>
    <property type="molecule type" value="Genomic_DNA"/>
</dbReference>
<dbReference type="InterPro" id="IPR013105">
    <property type="entry name" value="TPR_2"/>
</dbReference>
<proteinExistence type="predicted"/>
<dbReference type="PROSITE" id="PS50005">
    <property type="entry name" value="TPR"/>
    <property type="match status" value="4"/>
</dbReference>
<dbReference type="GO" id="GO:0051879">
    <property type="term" value="F:Hsp90 protein binding"/>
    <property type="evidence" value="ECO:0007669"/>
    <property type="project" value="TreeGrafter"/>
</dbReference>
<dbReference type="Pfam" id="PF13424">
    <property type="entry name" value="TPR_12"/>
    <property type="match status" value="1"/>
</dbReference>
<dbReference type="Gene3D" id="1.25.40.10">
    <property type="entry name" value="Tetratricopeptide repeat domain"/>
    <property type="match status" value="2"/>
</dbReference>
<keyword evidence="1" id="KW-0677">Repeat</keyword>
<dbReference type="Pfam" id="PF13181">
    <property type="entry name" value="TPR_8"/>
    <property type="match status" value="1"/>
</dbReference>
<feature type="repeat" description="TPR" evidence="3">
    <location>
        <begin position="183"/>
        <end position="216"/>
    </location>
</feature>
<protein>
    <submittedName>
        <fullName evidence="5">Hsp90 cochaperone</fullName>
    </submittedName>
</protein>
<evidence type="ECO:0000256" key="4">
    <source>
        <dbReference type="SAM" id="MobiDB-lite"/>
    </source>
</evidence>
<reference evidence="5 6" key="1">
    <citation type="submission" date="2019-05" db="EMBL/GenBank/DDBJ databases">
        <title>Emergence of the Ug99 lineage of the wheat stem rust pathogen through somatic hybridization.</title>
        <authorList>
            <person name="Li F."/>
            <person name="Upadhyaya N.M."/>
            <person name="Sperschneider J."/>
            <person name="Matny O."/>
            <person name="Nguyen-Phuc H."/>
            <person name="Mago R."/>
            <person name="Raley C."/>
            <person name="Miller M.E."/>
            <person name="Silverstein K.A.T."/>
            <person name="Henningsen E."/>
            <person name="Hirsch C.D."/>
            <person name="Visser B."/>
            <person name="Pretorius Z.A."/>
            <person name="Steffenson B.J."/>
            <person name="Schwessinger B."/>
            <person name="Dodds P.N."/>
            <person name="Figueroa M."/>
        </authorList>
    </citation>
    <scope>NUCLEOTIDE SEQUENCE [LARGE SCALE GENOMIC DNA]</scope>
    <source>
        <strain evidence="5">21-0</strain>
    </source>
</reference>
<gene>
    <name evidence="5" type="primary">STI1_1</name>
    <name evidence="5" type="ORF">PGT21_001191</name>
</gene>
<accession>A0A5B0QE77</accession>
<name>A0A5B0QE77_PUCGR</name>
<feature type="region of interest" description="Disordered" evidence="4">
    <location>
        <begin position="327"/>
        <end position="362"/>
    </location>
</feature>
<dbReference type="PANTHER" id="PTHR22904:SF523">
    <property type="entry name" value="STRESS-INDUCED-PHOSPHOPROTEIN 1"/>
    <property type="match status" value="1"/>
</dbReference>
<feature type="repeat" description="TPR" evidence="3">
    <location>
        <begin position="15"/>
        <end position="48"/>
    </location>
</feature>
<dbReference type="AlphaFoldDB" id="A0A5B0QE77"/>
<keyword evidence="2 3" id="KW-0802">TPR repeat</keyword>
<feature type="region of interest" description="Disordered" evidence="4">
    <location>
        <begin position="1"/>
        <end position="25"/>
    </location>
</feature>
<feature type="compositionally biased region" description="Basic and acidic residues" evidence="4">
    <location>
        <begin position="9"/>
        <end position="21"/>
    </location>
</feature>
<dbReference type="Gene3D" id="1.10.260.100">
    <property type="match status" value="1"/>
</dbReference>
<dbReference type="Proteomes" id="UP000324748">
    <property type="component" value="Unassembled WGS sequence"/>
</dbReference>
<dbReference type="PANTHER" id="PTHR22904">
    <property type="entry name" value="TPR REPEAT CONTAINING PROTEIN"/>
    <property type="match status" value="1"/>
</dbReference>
<dbReference type="FunFam" id="1.25.40.10:FF:000010">
    <property type="entry name" value="Stress-induced phosphoprotein 1"/>
    <property type="match status" value="1"/>
</dbReference>
<comment type="caution">
    <text evidence="5">The sequence shown here is derived from an EMBL/GenBank/DDBJ whole genome shotgun (WGS) entry which is preliminary data.</text>
</comment>
<dbReference type="Pfam" id="PF07719">
    <property type="entry name" value="TPR_2"/>
    <property type="match status" value="1"/>
</dbReference>
<evidence type="ECO:0000313" key="6">
    <source>
        <dbReference type="Proteomes" id="UP000324748"/>
    </source>
</evidence>
<evidence type="ECO:0000256" key="1">
    <source>
        <dbReference type="ARBA" id="ARBA00022737"/>
    </source>
</evidence>
<dbReference type="InterPro" id="IPR019734">
    <property type="entry name" value="TPR_rpt"/>
</dbReference>
<evidence type="ECO:0000256" key="3">
    <source>
        <dbReference type="PROSITE-ProRule" id="PRU00339"/>
    </source>
</evidence>
<dbReference type="FunFam" id="1.25.40.10:FF:000027">
    <property type="entry name" value="stress-induced-phosphoprotein 1 isoform X1"/>
    <property type="match status" value="1"/>
</dbReference>
<evidence type="ECO:0000256" key="2">
    <source>
        <dbReference type="ARBA" id="ARBA00022803"/>
    </source>
</evidence>
<organism evidence="5 6">
    <name type="scientific">Puccinia graminis f. sp. tritici</name>
    <dbReference type="NCBI Taxonomy" id="56615"/>
    <lineage>
        <taxon>Eukaryota</taxon>
        <taxon>Fungi</taxon>
        <taxon>Dikarya</taxon>
        <taxon>Basidiomycota</taxon>
        <taxon>Pucciniomycotina</taxon>
        <taxon>Pucciniomycetes</taxon>
        <taxon>Pucciniales</taxon>
        <taxon>Pucciniaceae</taxon>
        <taxon>Puccinia</taxon>
    </lineage>
</organism>
<dbReference type="Pfam" id="PF13414">
    <property type="entry name" value="TPR_11"/>
    <property type="match status" value="1"/>
</dbReference>
<keyword evidence="6" id="KW-1185">Reference proteome</keyword>
<feature type="region of interest" description="Disordered" evidence="4">
    <location>
        <begin position="449"/>
        <end position="485"/>
    </location>
</feature>
<dbReference type="InterPro" id="IPR011990">
    <property type="entry name" value="TPR-like_helical_dom_sf"/>
</dbReference>